<evidence type="ECO:0000256" key="5">
    <source>
        <dbReference type="ARBA" id="ARBA00022692"/>
    </source>
</evidence>
<dbReference type="EMBL" id="CP042582">
    <property type="protein sequence ID" value="QEX21179.1"/>
    <property type="molecule type" value="Genomic_DNA"/>
</dbReference>
<keyword evidence="6 8" id="KW-1133">Transmembrane helix</keyword>
<dbReference type="Proteomes" id="UP000325797">
    <property type="component" value="Chromosome"/>
</dbReference>
<evidence type="ECO:0000313" key="11">
    <source>
        <dbReference type="Proteomes" id="UP000325797"/>
    </source>
</evidence>
<evidence type="ECO:0000313" key="10">
    <source>
        <dbReference type="EMBL" id="QEX21179.1"/>
    </source>
</evidence>
<gene>
    <name evidence="10" type="ORF">FRZ61_11010</name>
</gene>
<feature type="transmembrane region" description="Helical" evidence="8">
    <location>
        <begin position="299"/>
        <end position="317"/>
    </location>
</feature>
<dbReference type="PANTHER" id="PTHR33908:SF11">
    <property type="entry name" value="MEMBRANE PROTEIN"/>
    <property type="match status" value="1"/>
</dbReference>
<dbReference type="RefSeq" id="WP_151115523.1">
    <property type="nucleotide sequence ID" value="NZ_CP042582.1"/>
</dbReference>
<reference evidence="10 11" key="1">
    <citation type="submission" date="2019-08" db="EMBL/GenBank/DDBJ databases">
        <title>Hyperibacter terrae gen. nov., sp. nov. and Hyperibacter viscosus sp. nov., two new members in the family Rhodospirillaceae isolated from the rhizosphere of Hypericum perforatum.</title>
        <authorList>
            <person name="Noviana Z."/>
        </authorList>
    </citation>
    <scope>NUCLEOTIDE SEQUENCE [LARGE SCALE GENOMIC DNA]</scope>
    <source>
        <strain evidence="10 11">R5959</strain>
    </source>
</reference>
<keyword evidence="5 8" id="KW-0812">Transmembrane</keyword>
<evidence type="ECO:0000256" key="7">
    <source>
        <dbReference type="ARBA" id="ARBA00023136"/>
    </source>
</evidence>
<evidence type="ECO:0000256" key="1">
    <source>
        <dbReference type="ARBA" id="ARBA00004651"/>
    </source>
</evidence>
<dbReference type="KEGG" id="hadh:FRZ61_11010"/>
<keyword evidence="11" id="KW-1185">Reference proteome</keyword>
<proteinExistence type="predicted"/>
<feature type="transmembrane region" description="Helical" evidence="8">
    <location>
        <begin position="211"/>
        <end position="231"/>
    </location>
</feature>
<dbReference type="OrthoDB" id="7714635at2"/>
<dbReference type="GO" id="GO:0005886">
    <property type="term" value="C:plasma membrane"/>
    <property type="evidence" value="ECO:0007669"/>
    <property type="project" value="UniProtKB-SubCell"/>
</dbReference>
<feature type="transmembrane region" description="Helical" evidence="8">
    <location>
        <begin position="355"/>
        <end position="376"/>
    </location>
</feature>
<evidence type="ECO:0000256" key="6">
    <source>
        <dbReference type="ARBA" id="ARBA00022989"/>
    </source>
</evidence>
<keyword evidence="7 8" id="KW-0472">Membrane</keyword>
<evidence type="ECO:0000256" key="2">
    <source>
        <dbReference type="ARBA" id="ARBA00022475"/>
    </source>
</evidence>
<feature type="transmembrane region" description="Helical" evidence="8">
    <location>
        <begin position="172"/>
        <end position="191"/>
    </location>
</feature>
<keyword evidence="4" id="KW-0808">Transferase</keyword>
<protein>
    <recommendedName>
        <fullName evidence="9">Glycosyltransferase RgtA/B/C/D-like domain-containing protein</fullName>
    </recommendedName>
</protein>
<name>A0A5J6MUS8_9PROT</name>
<dbReference type="AlphaFoldDB" id="A0A5J6MUS8"/>
<accession>A0A5J6MUS8</accession>
<feature type="transmembrane region" description="Helical" evidence="8">
    <location>
        <begin position="91"/>
        <end position="113"/>
    </location>
</feature>
<dbReference type="PANTHER" id="PTHR33908">
    <property type="entry name" value="MANNOSYLTRANSFERASE YKCB-RELATED"/>
    <property type="match status" value="1"/>
</dbReference>
<keyword evidence="2" id="KW-1003">Cell membrane</keyword>
<evidence type="ECO:0000256" key="3">
    <source>
        <dbReference type="ARBA" id="ARBA00022676"/>
    </source>
</evidence>
<sequence>MSEATSRLTAPQPAGAVSGWIAARADILLTLAIAAALVLKFALVFRLNVNWDEFFYLSFVQDYLRGTVSDRFQTFHVHLFAWLPAAVPGEIGQIIAARLVMAGCATVSALLLYGVARRFLTREAALFGLLAYLSNSAVIEHGASFRTDTLATLLVLLALFLTLRRPGGLRGIALAGLVFALAVLITIKTAFYGVLMAPLVWCLGRSFRDRAALALTFAVCFGLAFAALYGLHVAGLAPPDTDTGSYLQGTAAKVFLEDGLMPRWAELVTNLAKNLPFWLLMVYGTAQAWRQARQKGRGWEAWLPLLLALPILTPIFYRNAFAYYYAFILPPAAILIGLVYDRLARQDAEAKEPRAALRLAVLIGLPVGFLLFHAAANWREDIDAQRRTLDAVHAVFPQPVPYIDGYAVVSSFPRSGFFMSSWGVDKYRAAGTPVYPALVAQMQPPLLLADSPSLYAALFPGVEVKPQRQLLPADVAFLRENYLPHWGMIFVAGKTLELPPAGEERRFEIAVAGEYRLETRAAVTIDGETRENGDIVTLAAGSHDVMGDPAAGPVTLRWAQARPGPDAKPTDIWTFFDVGD</sequence>
<feature type="transmembrane region" description="Helical" evidence="8">
    <location>
        <begin position="27"/>
        <end position="47"/>
    </location>
</feature>
<evidence type="ECO:0000256" key="8">
    <source>
        <dbReference type="SAM" id="Phobius"/>
    </source>
</evidence>
<comment type="subcellular location">
    <subcellularLocation>
        <location evidence="1">Cell membrane</location>
        <topology evidence="1">Multi-pass membrane protein</topology>
    </subcellularLocation>
</comment>
<dbReference type="GO" id="GO:0016763">
    <property type="term" value="F:pentosyltransferase activity"/>
    <property type="evidence" value="ECO:0007669"/>
    <property type="project" value="TreeGrafter"/>
</dbReference>
<evidence type="ECO:0000256" key="4">
    <source>
        <dbReference type="ARBA" id="ARBA00022679"/>
    </source>
</evidence>
<feature type="transmembrane region" description="Helical" evidence="8">
    <location>
        <begin position="323"/>
        <end position="343"/>
    </location>
</feature>
<dbReference type="Pfam" id="PF13231">
    <property type="entry name" value="PMT_2"/>
    <property type="match status" value="1"/>
</dbReference>
<dbReference type="InterPro" id="IPR038731">
    <property type="entry name" value="RgtA/B/C-like"/>
</dbReference>
<dbReference type="InterPro" id="IPR050297">
    <property type="entry name" value="LipidA_mod_glycosyltrf_83"/>
</dbReference>
<dbReference type="GO" id="GO:0009103">
    <property type="term" value="P:lipopolysaccharide biosynthetic process"/>
    <property type="evidence" value="ECO:0007669"/>
    <property type="project" value="UniProtKB-ARBA"/>
</dbReference>
<organism evidence="10 11">
    <name type="scientific">Hypericibacter adhaerens</name>
    <dbReference type="NCBI Taxonomy" id="2602016"/>
    <lineage>
        <taxon>Bacteria</taxon>
        <taxon>Pseudomonadati</taxon>
        <taxon>Pseudomonadota</taxon>
        <taxon>Alphaproteobacteria</taxon>
        <taxon>Rhodospirillales</taxon>
        <taxon>Dongiaceae</taxon>
        <taxon>Hypericibacter</taxon>
    </lineage>
</organism>
<evidence type="ECO:0000259" key="9">
    <source>
        <dbReference type="Pfam" id="PF13231"/>
    </source>
</evidence>
<keyword evidence="3" id="KW-0328">Glycosyltransferase</keyword>
<feature type="domain" description="Glycosyltransferase RgtA/B/C/D-like" evidence="9">
    <location>
        <begin position="79"/>
        <end position="221"/>
    </location>
</feature>